<dbReference type="InterPro" id="IPR036569">
    <property type="entry name" value="RpiB_LacA_LacB_sf"/>
</dbReference>
<comment type="similarity">
    <text evidence="1">Belongs to the LacAB/RpiB family.</text>
</comment>
<organism evidence="5 6">
    <name type="scientific">Acidaminobacter hydrogenoformans DSM 2784</name>
    <dbReference type="NCBI Taxonomy" id="1120920"/>
    <lineage>
        <taxon>Bacteria</taxon>
        <taxon>Bacillati</taxon>
        <taxon>Bacillota</taxon>
        <taxon>Clostridia</taxon>
        <taxon>Peptostreptococcales</taxon>
        <taxon>Acidaminobacteraceae</taxon>
        <taxon>Acidaminobacter</taxon>
    </lineage>
</organism>
<dbReference type="InterPro" id="IPR003500">
    <property type="entry name" value="RpiB_LacA_LacB"/>
</dbReference>
<evidence type="ECO:0000313" key="5">
    <source>
        <dbReference type="EMBL" id="SCZ80612.1"/>
    </source>
</evidence>
<reference evidence="5 6" key="1">
    <citation type="submission" date="2016-10" db="EMBL/GenBank/DDBJ databases">
        <authorList>
            <person name="de Groot N.N."/>
        </authorList>
    </citation>
    <scope>NUCLEOTIDE SEQUENCE [LARGE SCALE GENOMIC DNA]</scope>
    <source>
        <strain evidence="5 6">DSM 2784</strain>
    </source>
</reference>
<dbReference type="NCBIfam" id="NF004051">
    <property type="entry name" value="PRK05571.1"/>
    <property type="match status" value="1"/>
</dbReference>
<evidence type="ECO:0000313" key="6">
    <source>
        <dbReference type="Proteomes" id="UP000199208"/>
    </source>
</evidence>
<dbReference type="RefSeq" id="WP_092591734.1">
    <property type="nucleotide sequence ID" value="NZ_FMWL01000013.1"/>
</dbReference>
<dbReference type="GO" id="GO:0009052">
    <property type="term" value="P:pentose-phosphate shunt, non-oxidative branch"/>
    <property type="evidence" value="ECO:0007669"/>
    <property type="project" value="TreeGrafter"/>
</dbReference>
<feature type="binding site" evidence="4">
    <location>
        <begin position="66"/>
        <end position="70"/>
    </location>
    <ligand>
        <name>D-ribulose 5-phosphate</name>
        <dbReference type="ChEBI" id="CHEBI:58121"/>
    </ligand>
</feature>
<keyword evidence="2 5" id="KW-0413">Isomerase</keyword>
<dbReference type="SUPFAM" id="SSF89623">
    <property type="entry name" value="Ribose/Galactose isomerase RpiB/AlsB"/>
    <property type="match status" value="1"/>
</dbReference>
<evidence type="ECO:0000256" key="3">
    <source>
        <dbReference type="PIRSR" id="PIRSR005384-1"/>
    </source>
</evidence>
<dbReference type="NCBIfam" id="TIGR00689">
    <property type="entry name" value="rpiB_lacA_lacB"/>
    <property type="match status" value="1"/>
</dbReference>
<dbReference type="OrthoDB" id="1778624at2"/>
<dbReference type="PANTHER" id="PTHR30345:SF0">
    <property type="entry name" value="DNA DAMAGE-REPAIR_TOLERATION PROTEIN DRT102"/>
    <property type="match status" value="1"/>
</dbReference>
<feature type="binding site" evidence="4">
    <location>
        <position position="132"/>
    </location>
    <ligand>
        <name>D-ribulose 5-phosphate</name>
        <dbReference type="ChEBI" id="CHEBI:58121"/>
    </ligand>
</feature>
<dbReference type="NCBIfam" id="TIGR01120">
    <property type="entry name" value="rpiB"/>
    <property type="match status" value="1"/>
</dbReference>
<feature type="binding site" evidence="4">
    <location>
        <begin position="8"/>
        <end position="9"/>
    </location>
    <ligand>
        <name>D-ribulose 5-phosphate</name>
        <dbReference type="ChEBI" id="CHEBI:58121"/>
    </ligand>
</feature>
<feature type="active site" description="Proton acceptor" evidence="3">
    <location>
        <position position="65"/>
    </location>
</feature>
<dbReference type="PIRSF" id="PIRSF005384">
    <property type="entry name" value="RpiB_LacA_B"/>
    <property type="match status" value="1"/>
</dbReference>
<accession>A0A1G5S2J6</accession>
<feature type="binding site" evidence="4">
    <location>
        <position position="136"/>
    </location>
    <ligand>
        <name>D-ribulose 5-phosphate</name>
        <dbReference type="ChEBI" id="CHEBI:58121"/>
    </ligand>
</feature>
<dbReference type="STRING" id="1120920.SAMN03080599_02359"/>
<feature type="binding site" evidence="4">
    <location>
        <position position="99"/>
    </location>
    <ligand>
        <name>D-ribulose 5-phosphate</name>
        <dbReference type="ChEBI" id="CHEBI:58121"/>
    </ligand>
</feature>
<name>A0A1G5S2J6_9FIRM</name>
<proteinExistence type="inferred from homology"/>
<feature type="active site" description="Proton donor" evidence="3">
    <location>
        <position position="98"/>
    </location>
</feature>
<dbReference type="GO" id="GO:0019316">
    <property type="term" value="P:D-allose catabolic process"/>
    <property type="evidence" value="ECO:0007669"/>
    <property type="project" value="TreeGrafter"/>
</dbReference>
<keyword evidence="6" id="KW-1185">Reference proteome</keyword>
<dbReference type="AlphaFoldDB" id="A0A1G5S2J6"/>
<dbReference type="PANTHER" id="PTHR30345">
    <property type="entry name" value="RIBOSE-5-PHOSPHATE ISOMERASE B"/>
    <property type="match status" value="1"/>
</dbReference>
<protein>
    <submittedName>
        <fullName evidence="5">Ribose 5-phosphate isomerase B</fullName>
    </submittedName>
</protein>
<gene>
    <name evidence="5" type="ORF">SAMN03080599_02359</name>
</gene>
<feature type="binding site" evidence="4">
    <location>
        <position position="109"/>
    </location>
    <ligand>
        <name>D-ribulose 5-phosphate</name>
        <dbReference type="ChEBI" id="CHEBI:58121"/>
    </ligand>
</feature>
<dbReference type="Gene3D" id="3.40.1400.10">
    <property type="entry name" value="Sugar-phosphate isomerase, RpiB/LacA/LacB"/>
    <property type="match status" value="1"/>
</dbReference>
<dbReference type="Pfam" id="PF02502">
    <property type="entry name" value="LacAB_rpiB"/>
    <property type="match status" value="1"/>
</dbReference>
<dbReference type="Proteomes" id="UP000199208">
    <property type="component" value="Unassembled WGS sequence"/>
</dbReference>
<sequence length="149" mass="15703">MIIAIGSDHGGYELKEEISKYLKGKNIVVKDFGTHSLDSVDYPVYGETVAEAVASGAAELGIVVCGTGQGIAMAANKVKGIRAAVVSETYSAEMARLHNNANVLSLGGRVVGVGLALKIVETFIATPFEGGRHERRVDLLTAIEAKYPK</sequence>
<dbReference type="InterPro" id="IPR004785">
    <property type="entry name" value="RpiB"/>
</dbReference>
<evidence type="ECO:0000256" key="2">
    <source>
        <dbReference type="ARBA" id="ARBA00023235"/>
    </source>
</evidence>
<dbReference type="GO" id="GO:0004751">
    <property type="term" value="F:ribose-5-phosphate isomerase activity"/>
    <property type="evidence" value="ECO:0007669"/>
    <property type="project" value="TreeGrafter"/>
</dbReference>
<evidence type="ECO:0000256" key="4">
    <source>
        <dbReference type="PIRSR" id="PIRSR005384-2"/>
    </source>
</evidence>
<dbReference type="EMBL" id="FMWL01000013">
    <property type="protein sequence ID" value="SCZ80612.1"/>
    <property type="molecule type" value="Genomic_DNA"/>
</dbReference>
<evidence type="ECO:0000256" key="1">
    <source>
        <dbReference type="ARBA" id="ARBA00008754"/>
    </source>
</evidence>